<evidence type="ECO:0000256" key="5">
    <source>
        <dbReference type="ARBA" id="ARBA00022989"/>
    </source>
</evidence>
<dbReference type="Proteomes" id="UP000242175">
    <property type="component" value="Chromosome small"/>
</dbReference>
<evidence type="ECO:0000313" key="12">
    <source>
        <dbReference type="Proteomes" id="UP000242175"/>
    </source>
</evidence>
<keyword evidence="6 7" id="KW-0472">Membrane</keyword>
<evidence type="ECO:0000256" key="2">
    <source>
        <dbReference type="ARBA" id="ARBA00009033"/>
    </source>
</evidence>
<feature type="transmembrane region" description="Helical" evidence="7">
    <location>
        <begin position="33"/>
        <end position="56"/>
    </location>
</feature>
<dbReference type="InterPro" id="IPR008276">
    <property type="entry name" value="C_nuclsd_transpt"/>
</dbReference>
<feature type="transmembrane region" description="Helical" evidence="7">
    <location>
        <begin position="240"/>
        <end position="265"/>
    </location>
</feature>
<dbReference type="InterPro" id="IPR011642">
    <property type="entry name" value="Gate_dom"/>
</dbReference>
<evidence type="ECO:0000256" key="1">
    <source>
        <dbReference type="ARBA" id="ARBA00004651"/>
    </source>
</evidence>
<dbReference type="Pfam" id="PF07670">
    <property type="entry name" value="Gate"/>
    <property type="match status" value="1"/>
</dbReference>
<evidence type="ECO:0000259" key="8">
    <source>
        <dbReference type="Pfam" id="PF01773"/>
    </source>
</evidence>
<evidence type="ECO:0000256" key="3">
    <source>
        <dbReference type="ARBA" id="ARBA00022475"/>
    </source>
</evidence>
<dbReference type="GO" id="GO:0005886">
    <property type="term" value="C:plasma membrane"/>
    <property type="evidence" value="ECO:0007669"/>
    <property type="project" value="UniProtKB-SubCell"/>
</dbReference>
<dbReference type="GO" id="GO:0015506">
    <property type="term" value="F:nucleoside:proton symporter activity"/>
    <property type="evidence" value="ECO:0007669"/>
    <property type="project" value="TreeGrafter"/>
</dbReference>
<comment type="subcellular location">
    <subcellularLocation>
        <location evidence="1">Cell membrane</location>
        <topology evidence="1">Multi-pass membrane protein</topology>
    </subcellularLocation>
</comment>
<name>A0A220VEX2_9GAMM</name>
<evidence type="ECO:0000259" key="10">
    <source>
        <dbReference type="Pfam" id="PF07670"/>
    </source>
</evidence>
<evidence type="ECO:0000313" key="11">
    <source>
        <dbReference type="EMBL" id="ASK78907.1"/>
    </source>
</evidence>
<keyword evidence="12" id="KW-1185">Reference proteome</keyword>
<feature type="transmembrane region" description="Helical" evidence="7">
    <location>
        <begin position="88"/>
        <end position="109"/>
    </location>
</feature>
<feature type="transmembrane region" description="Helical" evidence="7">
    <location>
        <begin position="334"/>
        <end position="359"/>
    </location>
</feature>
<dbReference type="InterPro" id="IPR011657">
    <property type="entry name" value="CNT_C_dom"/>
</dbReference>
<feature type="domain" description="Concentrative nucleoside transporter C-terminal" evidence="9">
    <location>
        <begin position="191"/>
        <end position="390"/>
    </location>
</feature>
<accession>A0A220VEX2</accession>
<feature type="transmembrane region" description="Helical" evidence="7">
    <location>
        <begin position="191"/>
        <end position="210"/>
    </location>
</feature>
<dbReference type="GO" id="GO:0015213">
    <property type="term" value="F:uridine transmembrane transporter activity"/>
    <property type="evidence" value="ECO:0007669"/>
    <property type="project" value="TreeGrafter"/>
</dbReference>
<feature type="domain" description="Concentrative nucleoside transporter N-terminal" evidence="8">
    <location>
        <begin position="8"/>
        <end position="80"/>
    </location>
</feature>
<dbReference type="InterPro" id="IPR002668">
    <property type="entry name" value="CNT_N_dom"/>
</dbReference>
<dbReference type="Pfam" id="PF01773">
    <property type="entry name" value="Nucleos_tra2_N"/>
    <property type="match status" value="1"/>
</dbReference>
<feature type="transmembrane region" description="Helical" evidence="7">
    <location>
        <begin position="371"/>
        <end position="392"/>
    </location>
</feature>
<reference evidence="11 12" key="1">
    <citation type="journal article" date="2016" name="Int. J. Syst. Evol. Microbiol.">
        <title>Paraphotobacterium marinum gen. nov., sp. nov., a member of the family Vibrionaceae, isolated from surface seawater.</title>
        <authorList>
            <person name="Huang Z."/>
            <person name="Dong C."/>
            <person name="Shao Z."/>
        </authorList>
    </citation>
    <scope>NUCLEOTIDE SEQUENCE [LARGE SCALE GENOMIC DNA]</scope>
    <source>
        <strain evidence="11 12">NSCS20N07D</strain>
    </source>
</reference>
<dbReference type="RefSeq" id="WP_089073815.1">
    <property type="nucleotide sequence ID" value="NZ_CBCSAM010000006.1"/>
</dbReference>
<feature type="domain" description="Nucleoside transporter/FeoB GTPase Gate" evidence="10">
    <location>
        <begin position="90"/>
        <end position="189"/>
    </location>
</feature>
<feature type="transmembrane region" description="Helical" evidence="7">
    <location>
        <begin position="6"/>
        <end position="21"/>
    </location>
</feature>
<protein>
    <submittedName>
        <fullName evidence="11">NupC/NupG family nucleoside CNT transporter</fullName>
    </submittedName>
</protein>
<dbReference type="Pfam" id="PF07662">
    <property type="entry name" value="Nucleos_tra2_C"/>
    <property type="match status" value="1"/>
</dbReference>
<keyword evidence="3" id="KW-1003">Cell membrane</keyword>
<keyword evidence="4 7" id="KW-0812">Transmembrane</keyword>
<dbReference type="KEGG" id="pmai:CF386_07510"/>
<proteinExistence type="inferred from homology"/>
<gene>
    <name evidence="11" type="ORF">CF386_07510</name>
</gene>
<dbReference type="OrthoDB" id="9766455at2"/>
<evidence type="ECO:0000256" key="4">
    <source>
        <dbReference type="ARBA" id="ARBA00022692"/>
    </source>
</evidence>
<sequence length="393" mass="43642">MNILHSILGVLFVLALALLVSKDRKAIKIRPIIQLLIIEVILAWFLLASDYGLIIINEISKLFDLFLEFSNIGTKFVFSEQFLKDNFFFAQVLMPIIFMSALIGILKYFKIMNYIINALGYVLSKVNGMGKLESFNAISALFFGQEENFVVYKDVIDKISERRLYTLAAMSMSTVSLSILGAYISMLDPKYVLTAIILNIFSTFIVLSLVNPYDHKEELEYNKLQTEKTESSFFQMLTDYIITGFKVAMIVAAMMIGFLALLALLDHVFASILGVSFREILGYIFYPIAWIIGIPSDEALHAGMIMGTKVAANEFPAIDLLKQLSGQLSEHSKAIVTIFLISFANFGSIGIITGSIKALSNKQGNVVAKYGFKLIFGATLVNLLSATIAGLVI</sequence>
<evidence type="ECO:0000259" key="9">
    <source>
        <dbReference type="Pfam" id="PF07662"/>
    </source>
</evidence>
<evidence type="ECO:0000256" key="7">
    <source>
        <dbReference type="SAM" id="Phobius"/>
    </source>
</evidence>
<organism evidence="11 12">
    <name type="scientific">Paraphotobacterium marinum</name>
    <dbReference type="NCBI Taxonomy" id="1755811"/>
    <lineage>
        <taxon>Bacteria</taxon>
        <taxon>Pseudomonadati</taxon>
        <taxon>Pseudomonadota</taxon>
        <taxon>Gammaproteobacteria</taxon>
        <taxon>Vibrionales</taxon>
        <taxon>Vibrionaceae</taxon>
        <taxon>Paraphotobacterium</taxon>
    </lineage>
</organism>
<dbReference type="EMBL" id="CP022356">
    <property type="protein sequence ID" value="ASK78907.1"/>
    <property type="molecule type" value="Genomic_DNA"/>
</dbReference>
<dbReference type="GO" id="GO:0015212">
    <property type="term" value="F:cytidine transmembrane transporter activity"/>
    <property type="evidence" value="ECO:0007669"/>
    <property type="project" value="TreeGrafter"/>
</dbReference>
<dbReference type="AlphaFoldDB" id="A0A220VEX2"/>
<keyword evidence="5 7" id="KW-1133">Transmembrane helix</keyword>
<dbReference type="PANTHER" id="PTHR10590">
    <property type="entry name" value="SODIUM/NUCLEOSIDE COTRANSPORTER"/>
    <property type="match status" value="1"/>
</dbReference>
<evidence type="ECO:0000256" key="6">
    <source>
        <dbReference type="ARBA" id="ARBA00023136"/>
    </source>
</evidence>
<feature type="transmembrane region" description="Helical" evidence="7">
    <location>
        <begin position="164"/>
        <end position="185"/>
    </location>
</feature>
<comment type="similarity">
    <text evidence="2">Belongs to the concentrative nucleoside transporter (CNT) (TC 2.A.41) family.</text>
</comment>
<dbReference type="PANTHER" id="PTHR10590:SF21">
    <property type="entry name" value="NUCLEOSIDE PERMEASE NUPC"/>
    <property type="match status" value="1"/>
</dbReference>